<proteinExistence type="predicted"/>
<dbReference type="EMBL" id="JAPCID010000027">
    <property type="protein sequence ID" value="MDA0139535.1"/>
    <property type="molecule type" value="Genomic_DNA"/>
</dbReference>
<dbReference type="InterPro" id="IPR009776">
    <property type="entry name" value="Spore_0_M"/>
</dbReference>
<dbReference type="RefSeq" id="WP_202952000.1">
    <property type="nucleotide sequence ID" value="NZ_JAPCID010000027.1"/>
</dbReference>
<protein>
    <submittedName>
        <fullName evidence="1">Sporulation protein</fullName>
    </submittedName>
</protein>
<gene>
    <name evidence="1" type="ORF">OJ962_18695</name>
</gene>
<dbReference type="PANTHER" id="PTHR40053:SF1">
    <property type="entry name" value="SPORULATION-CONTROL PROTEIN SPO0M"/>
    <property type="match status" value="1"/>
</dbReference>
<keyword evidence="2" id="KW-1185">Reference proteome</keyword>
<accession>A0ABT4RM23</accession>
<evidence type="ECO:0000313" key="2">
    <source>
        <dbReference type="Proteomes" id="UP001147700"/>
    </source>
</evidence>
<evidence type="ECO:0000313" key="1">
    <source>
        <dbReference type="EMBL" id="MDA0139535.1"/>
    </source>
</evidence>
<dbReference type="Pfam" id="PF07070">
    <property type="entry name" value="Spo0M"/>
    <property type="match status" value="1"/>
</dbReference>
<dbReference type="Proteomes" id="UP001147700">
    <property type="component" value="Unassembled WGS sequence"/>
</dbReference>
<dbReference type="PANTHER" id="PTHR40053">
    <property type="entry name" value="SPORULATION-CONTROL PROTEIN SPO0M"/>
    <property type="match status" value="1"/>
</dbReference>
<name>A0ABT4RM23_9ACTN</name>
<sequence>MLKKLKAAMGAGAATVDAVLTVQAVRPGDGVTGVVKVDGGDVEQEIERITVALETVVEVESGDSEWRSNQTFATNQVTGALTVRPGDKHEFPFQLQVPYETPLTHIGGRPLRGVSMGVRTELEVARGIDRGDLDPIQVHATPGQQALIEALESLGFEFKGADVEQGQLPNGTLPFFQEIEFYAGGQYRGRFNELEVTFLGGPHETRVIFEADTRGGWFSEGRDAYSWFSIPTGGGHLRGTVEQQLQALGQRRGW</sequence>
<reference evidence="1" key="1">
    <citation type="submission" date="2022-10" db="EMBL/GenBank/DDBJ databases">
        <title>The WGS of Solirubrobacter sp. CPCC 204708.</title>
        <authorList>
            <person name="Jiang Z."/>
        </authorList>
    </citation>
    <scope>NUCLEOTIDE SEQUENCE</scope>
    <source>
        <strain evidence="1">CPCC 204708</strain>
    </source>
</reference>
<comment type="caution">
    <text evidence="1">The sequence shown here is derived from an EMBL/GenBank/DDBJ whole genome shotgun (WGS) entry which is preliminary data.</text>
</comment>
<organism evidence="1 2">
    <name type="scientific">Solirubrobacter deserti</name>
    <dbReference type="NCBI Taxonomy" id="2282478"/>
    <lineage>
        <taxon>Bacteria</taxon>
        <taxon>Bacillati</taxon>
        <taxon>Actinomycetota</taxon>
        <taxon>Thermoleophilia</taxon>
        <taxon>Solirubrobacterales</taxon>
        <taxon>Solirubrobacteraceae</taxon>
        <taxon>Solirubrobacter</taxon>
    </lineage>
</organism>